<keyword evidence="2" id="KW-0808">Transferase</keyword>
<name>A0A7V9ACK3_9BACT</name>
<sequence>MLLRFLTSKILCRHANKSQRKGSTQDDLTPLKHFGNENYQRINHRRLEHLASLHLPLENLRVLEVGAGIGDLTSFFLDRNCEVVISEGRQANLTYLRQRYPELPVIFLDLDNPPEDLGQHFDVVFCYGVLYHLCHPAKALAFLARHCQKMLLLETCVSYGSESQLNPCSEDAAIPTQSLSGSGCRPTRSWVYQNLAQHFEYVYIPRTQPYHREFPCDWTIPPPSPGLTRAIFIASRQPLENPILTPELLVRQVRIFAGCSSPAAPSPDTML</sequence>
<evidence type="ECO:0000259" key="1">
    <source>
        <dbReference type="Pfam" id="PF08242"/>
    </source>
</evidence>
<reference evidence="2 3" key="1">
    <citation type="submission" date="2020-07" db="EMBL/GenBank/DDBJ databases">
        <title>Thermogemmata thermophila gen. nov., sp. nov., a novel moderate thermophilic planctomycete from a Kamchatka hot spring.</title>
        <authorList>
            <person name="Elcheninov A.G."/>
            <person name="Podosokorskaya O.A."/>
            <person name="Kovaleva O.L."/>
            <person name="Novikov A."/>
            <person name="Bonch-Osmolovskaya E.A."/>
            <person name="Toshchakov S.V."/>
            <person name="Kublanov I.V."/>
        </authorList>
    </citation>
    <scope>NUCLEOTIDE SEQUENCE [LARGE SCALE GENOMIC DNA]</scope>
    <source>
        <strain evidence="2 3">2918</strain>
    </source>
</reference>
<organism evidence="2 3">
    <name type="scientific">Thermogemmata fonticola</name>
    <dbReference type="NCBI Taxonomy" id="2755323"/>
    <lineage>
        <taxon>Bacteria</taxon>
        <taxon>Pseudomonadati</taxon>
        <taxon>Planctomycetota</taxon>
        <taxon>Planctomycetia</taxon>
        <taxon>Gemmatales</taxon>
        <taxon>Gemmataceae</taxon>
        <taxon>Thermogemmata</taxon>
    </lineage>
</organism>
<accession>A0A7V9ACK3</accession>
<dbReference type="InterPro" id="IPR029063">
    <property type="entry name" value="SAM-dependent_MTases_sf"/>
</dbReference>
<dbReference type="Pfam" id="PF08242">
    <property type="entry name" value="Methyltransf_12"/>
    <property type="match status" value="1"/>
</dbReference>
<protein>
    <submittedName>
        <fullName evidence="2">Methyltransferase</fullName>
    </submittedName>
</protein>
<dbReference type="GO" id="GO:0032259">
    <property type="term" value="P:methylation"/>
    <property type="evidence" value="ECO:0007669"/>
    <property type="project" value="UniProtKB-KW"/>
</dbReference>
<dbReference type="EMBL" id="JACEFB010000013">
    <property type="protein sequence ID" value="MBA2227391.1"/>
    <property type="molecule type" value="Genomic_DNA"/>
</dbReference>
<evidence type="ECO:0000313" key="2">
    <source>
        <dbReference type="EMBL" id="MBA2227391.1"/>
    </source>
</evidence>
<keyword evidence="2" id="KW-0489">Methyltransferase</keyword>
<feature type="domain" description="Methyltransferase type 12" evidence="1">
    <location>
        <begin position="63"/>
        <end position="147"/>
    </location>
</feature>
<dbReference type="GO" id="GO:0008168">
    <property type="term" value="F:methyltransferase activity"/>
    <property type="evidence" value="ECO:0007669"/>
    <property type="project" value="UniProtKB-KW"/>
</dbReference>
<proteinExistence type="predicted"/>
<dbReference type="AlphaFoldDB" id="A0A7V9ACK3"/>
<comment type="caution">
    <text evidence="2">The sequence shown here is derived from an EMBL/GenBank/DDBJ whole genome shotgun (WGS) entry which is preliminary data.</text>
</comment>
<keyword evidence="3" id="KW-1185">Reference proteome</keyword>
<dbReference type="SUPFAM" id="SSF53335">
    <property type="entry name" value="S-adenosyl-L-methionine-dependent methyltransferases"/>
    <property type="match status" value="1"/>
</dbReference>
<dbReference type="Gene3D" id="3.40.50.150">
    <property type="entry name" value="Vaccinia Virus protein VP39"/>
    <property type="match status" value="1"/>
</dbReference>
<dbReference type="Proteomes" id="UP000542342">
    <property type="component" value="Unassembled WGS sequence"/>
</dbReference>
<gene>
    <name evidence="2" type="ORF">H0921_14625</name>
</gene>
<dbReference type="CDD" id="cd02440">
    <property type="entry name" value="AdoMet_MTases"/>
    <property type="match status" value="1"/>
</dbReference>
<dbReference type="RefSeq" id="WP_194539249.1">
    <property type="nucleotide sequence ID" value="NZ_JACEFB010000013.1"/>
</dbReference>
<evidence type="ECO:0000313" key="3">
    <source>
        <dbReference type="Proteomes" id="UP000542342"/>
    </source>
</evidence>
<dbReference type="InterPro" id="IPR013217">
    <property type="entry name" value="Methyltransf_12"/>
</dbReference>